<feature type="non-terminal residue" evidence="5">
    <location>
        <position position="213"/>
    </location>
</feature>
<dbReference type="Proteomes" id="UP000004810">
    <property type="component" value="Unassembled WGS sequence"/>
</dbReference>
<proteinExistence type="inferred from homology"/>
<dbReference type="Pfam" id="PF01466">
    <property type="entry name" value="Skp1"/>
    <property type="match status" value="1"/>
</dbReference>
<dbReference type="FunFam" id="3.30.710.10:FF:000018">
    <property type="entry name" value="S-phase kinase-associated protein 1"/>
    <property type="match status" value="1"/>
</dbReference>
<feature type="domain" description="SKP1 component POZ" evidence="4">
    <location>
        <begin position="59"/>
        <end position="128"/>
    </location>
</feature>
<dbReference type="SUPFAM" id="SSF54695">
    <property type="entry name" value="POZ domain"/>
    <property type="match status" value="1"/>
</dbReference>
<evidence type="ECO:0000256" key="1">
    <source>
        <dbReference type="ARBA" id="ARBA00009993"/>
    </source>
</evidence>
<dbReference type="Gene3D" id="3.30.710.10">
    <property type="entry name" value="Potassium Channel Kv1.1, Chain A"/>
    <property type="match status" value="1"/>
</dbReference>
<dbReference type="GO" id="GO:0006511">
    <property type="term" value="P:ubiquitin-dependent protein catabolic process"/>
    <property type="evidence" value="ECO:0007669"/>
    <property type="project" value="InterPro"/>
</dbReference>
<dbReference type="SMART" id="SM00512">
    <property type="entry name" value="Skp1"/>
    <property type="match status" value="1"/>
</dbReference>
<evidence type="ECO:0000256" key="2">
    <source>
        <dbReference type="ARBA" id="ARBA00022786"/>
    </source>
</evidence>
<sequence length="213" mass="24481">MFFFILVEKNARHWTFFYSSVKISKLLKPREENEFPGVITKSAISLLVKMSEQKSAQQKISLISSDNETFEVDRNVIRLSTTINTMLQDLGMDNQDGGDVDMVEGIPLQSVNSAILKKVIHWCEYHKDDPIPPEDNDNKEKRTDDISSWDVEFLKVDQGTLFELILATNYLDIKGLLDVTCKTVANMIKGKSPEEIRRTFNIKNDFTPEEEEQ</sequence>
<feature type="domain" description="SKP1 component dimerisation" evidence="3">
    <location>
        <begin position="174"/>
        <end position="213"/>
    </location>
</feature>
<protein>
    <recommendedName>
        <fullName evidence="7">Skp1-related protein</fullName>
    </recommendedName>
</protein>
<evidence type="ECO:0000259" key="3">
    <source>
        <dbReference type="Pfam" id="PF01466"/>
    </source>
</evidence>
<evidence type="ECO:0000313" key="6">
    <source>
        <dbReference type="Proteomes" id="UP000004810"/>
    </source>
</evidence>
<dbReference type="EMBL" id="ADBV01004818">
    <property type="protein sequence ID" value="EJW80107.1"/>
    <property type="molecule type" value="Genomic_DNA"/>
</dbReference>
<reference evidence="6" key="1">
    <citation type="submission" date="2012-08" db="EMBL/GenBank/DDBJ databases">
        <title>The Genome Sequence of Wuchereria bancrofti.</title>
        <authorList>
            <person name="Nutman T.B."/>
            <person name="Fink D.L."/>
            <person name="Russ C."/>
            <person name="Young S."/>
            <person name="Zeng Q."/>
            <person name="Koehrsen M."/>
            <person name="Alvarado L."/>
            <person name="Berlin A."/>
            <person name="Chapman S.B."/>
            <person name="Chen Z."/>
            <person name="Freedman E."/>
            <person name="Gellesch M."/>
            <person name="Goldberg J."/>
            <person name="Griggs A."/>
            <person name="Gujja S."/>
            <person name="Heilman E.R."/>
            <person name="Heiman D."/>
            <person name="Hepburn T."/>
            <person name="Howarth C."/>
            <person name="Jen D."/>
            <person name="Larson L."/>
            <person name="Lewis B."/>
            <person name="Mehta T."/>
            <person name="Park D."/>
            <person name="Pearson M."/>
            <person name="Roberts A."/>
            <person name="Saif S."/>
            <person name="Shea T."/>
            <person name="Shenoy N."/>
            <person name="Sisk P."/>
            <person name="Stolte C."/>
            <person name="Sykes S."/>
            <person name="Walk T."/>
            <person name="White J."/>
            <person name="Yandava C."/>
            <person name="Haas B."/>
            <person name="Henn M.R."/>
            <person name="Nusbaum C."/>
            <person name="Birren B."/>
        </authorList>
    </citation>
    <scope>NUCLEOTIDE SEQUENCE [LARGE SCALE GENOMIC DNA]</scope>
    <source>
        <strain evidence="6">NA</strain>
    </source>
</reference>
<gene>
    <name evidence="5" type="ORF">WUBG_08984</name>
</gene>
<comment type="caution">
    <text evidence="5">The sequence shown here is derived from an EMBL/GenBank/DDBJ whole genome shotgun (WGS) entry which is preliminary data.</text>
</comment>
<dbReference type="SUPFAM" id="SSF81382">
    <property type="entry name" value="Skp1 dimerisation domain-like"/>
    <property type="match status" value="1"/>
</dbReference>
<dbReference type="InterPro" id="IPR011333">
    <property type="entry name" value="SKP1/BTB/POZ_sf"/>
</dbReference>
<dbReference type="CDD" id="cd18322">
    <property type="entry name" value="BTB_POZ_SKP1"/>
    <property type="match status" value="1"/>
</dbReference>
<name>J9ESP6_WUCBA</name>
<dbReference type="Pfam" id="PF03931">
    <property type="entry name" value="Skp1_POZ"/>
    <property type="match status" value="1"/>
</dbReference>
<dbReference type="InterPro" id="IPR016072">
    <property type="entry name" value="Skp1_comp_dimer"/>
</dbReference>
<dbReference type="InterPro" id="IPR016897">
    <property type="entry name" value="SKP1"/>
</dbReference>
<accession>J9ESP6</accession>
<keyword evidence="2" id="KW-0833">Ubl conjugation pathway</keyword>
<organism evidence="5 6">
    <name type="scientific">Wuchereria bancrofti</name>
    <dbReference type="NCBI Taxonomy" id="6293"/>
    <lineage>
        <taxon>Eukaryota</taxon>
        <taxon>Metazoa</taxon>
        <taxon>Ecdysozoa</taxon>
        <taxon>Nematoda</taxon>
        <taxon>Chromadorea</taxon>
        <taxon>Rhabditida</taxon>
        <taxon>Spirurina</taxon>
        <taxon>Spiruromorpha</taxon>
        <taxon>Filarioidea</taxon>
        <taxon>Onchocercidae</taxon>
        <taxon>Wuchereria</taxon>
    </lineage>
</organism>
<evidence type="ECO:0008006" key="7">
    <source>
        <dbReference type="Google" id="ProtNLM"/>
    </source>
</evidence>
<evidence type="ECO:0000259" key="4">
    <source>
        <dbReference type="Pfam" id="PF03931"/>
    </source>
</evidence>
<dbReference type="InterPro" id="IPR016073">
    <property type="entry name" value="Skp1_comp_POZ"/>
</dbReference>
<dbReference type="InterPro" id="IPR036296">
    <property type="entry name" value="SKP1-like_dim_sf"/>
</dbReference>
<dbReference type="AlphaFoldDB" id="J9ESP6"/>
<comment type="similarity">
    <text evidence="1">Belongs to the SKP1 family.</text>
</comment>
<dbReference type="PANTHER" id="PTHR11165">
    <property type="entry name" value="SKP1"/>
    <property type="match status" value="1"/>
</dbReference>
<evidence type="ECO:0000313" key="5">
    <source>
        <dbReference type="EMBL" id="EJW80107.1"/>
    </source>
</evidence>
<dbReference type="InterPro" id="IPR001232">
    <property type="entry name" value="SKP1-like"/>
</dbReference>